<evidence type="ECO:0000313" key="2">
    <source>
        <dbReference type="Proteomes" id="UP000183038"/>
    </source>
</evidence>
<dbReference type="EMBL" id="FNTB01000001">
    <property type="protein sequence ID" value="SEB58016.1"/>
    <property type="molecule type" value="Genomic_DNA"/>
</dbReference>
<gene>
    <name evidence="1" type="ORF">SAMN05192540_0942</name>
</gene>
<name>A0A1H4KID1_9FLAO</name>
<protein>
    <submittedName>
        <fullName evidence="1">Uncharacterized protein</fullName>
    </submittedName>
</protein>
<sequence>MINAQTLWGDAYHLNTYAKLQLIVVASLTFFTISPTDRILGTIRYITVITIMIDCKAIRLK</sequence>
<evidence type="ECO:0000313" key="1">
    <source>
        <dbReference type="EMBL" id="SEB58016.1"/>
    </source>
</evidence>
<dbReference type="Proteomes" id="UP000183038">
    <property type="component" value="Unassembled WGS sequence"/>
</dbReference>
<dbReference type="AlphaFoldDB" id="A0A1H4KID1"/>
<reference evidence="1 2" key="1">
    <citation type="submission" date="2016-10" db="EMBL/GenBank/DDBJ databases">
        <authorList>
            <person name="de Groot N.N."/>
        </authorList>
    </citation>
    <scope>NUCLEOTIDE SEQUENCE [LARGE SCALE GENOMIC DNA]</scope>
    <source>
        <strain evidence="1 2">MAR_2009_71</strain>
    </source>
</reference>
<accession>A0A1H4KID1</accession>
<organism evidence="1 2">
    <name type="scientific">Maribacter dokdonensis</name>
    <dbReference type="NCBI Taxonomy" id="320912"/>
    <lineage>
        <taxon>Bacteria</taxon>
        <taxon>Pseudomonadati</taxon>
        <taxon>Bacteroidota</taxon>
        <taxon>Flavobacteriia</taxon>
        <taxon>Flavobacteriales</taxon>
        <taxon>Flavobacteriaceae</taxon>
        <taxon>Maribacter</taxon>
    </lineage>
</organism>
<proteinExistence type="predicted"/>